<dbReference type="Gene3D" id="1.10.340.70">
    <property type="match status" value="1"/>
</dbReference>
<dbReference type="OrthoDB" id="3158924at2759"/>
<dbReference type="InterPro" id="IPR050951">
    <property type="entry name" value="Retrovirus_Pol_polyprotein"/>
</dbReference>
<comment type="caution">
    <text evidence="3">The sequence shown here is derived from an EMBL/GenBank/DDBJ whole genome shotgun (WGS) entry which is preliminary data.</text>
</comment>
<dbReference type="InterPro" id="IPR041588">
    <property type="entry name" value="Integrase_H2C2"/>
</dbReference>
<evidence type="ECO:0000313" key="4">
    <source>
        <dbReference type="Proteomes" id="UP000765509"/>
    </source>
</evidence>
<feature type="domain" description="Integrase catalytic" evidence="2">
    <location>
        <begin position="76"/>
        <end position="195"/>
    </location>
</feature>
<organism evidence="3 4">
    <name type="scientific">Austropuccinia psidii MF-1</name>
    <dbReference type="NCBI Taxonomy" id="1389203"/>
    <lineage>
        <taxon>Eukaryota</taxon>
        <taxon>Fungi</taxon>
        <taxon>Dikarya</taxon>
        <taxon>Basidiomycota</taxon>
        <taxon>Pucciniomycotina</taxon>
        <taxon>Pucciniomycetes</taxon>
        <taxon>Pucciniales</taxon>
        <taxon>Sphaerophragmiaceae</taxon>
        <taxon>Austropuccinia</taxon>
    </lineage>
</organism>
<dbReference type="InterPro" id="IPR012337">
    <property type="entry name" value="RNaseH-like_sf"/>
</dbReference>
<dbReference type="AlphaFoldDB" id="A0A9Q3L2S6"/>
<dbReference type="Proteomes" id="UP000765509">
    <property type="component" value="Unassembled WGS sequence"/>
</dbReference>
<dbReference type="PANTHER" id="PTHR37984">
    <property type="entry name" value="PROTEIN CBG26694"/>
    <property type="match status" value="1"/>
</dbReference>
<dbReference type="GO" id="GO:0005634">
    <property type="term" value="C:nucleus"/>
    <property type="evidence" value="ECO:0007669"/>
    <property type="project" value="UniProtKB-ARBA"/>
</dbReference>
<dbReference type="GO" id="GO:0015074">
    <property type="term" value="P:DNA integration"/>
    <property type="evidence" value="ECO:0007669"/>
    <property type="project" value="InterPro"/>
</dbReference>
<name>A0A9Q3L2S6_9BASI</name>
<keyword evidence="4" id="KW-1185">Reference proteome</keyword>
<dbReference type="SUPFAM" id="SSF53098">
    <property type="entry name" value="Ribonuclease H-like"/>
    <property type="match status" value="1"/>
</dbReference>
<accession>A0A9Q3L2S6</accession>
<reference evidence="3" key="1">
    <citation type="submission" date="2021-03" db="EMBL/GenBank/DDBJ databases">
        <title>Draft genome sequence of rust myrtle Austropuccinia psidii MF-1, a brazilian biotype.</title>
        <authorList>
            <person name="Quecine M.C."/>
            <person name="Pachon D.M.R."/>
            <person name="Bonatelli M.L."/>
            <person name="Correr F.H."/>
            <person name="Franceschini L.M."/>
            <person name="Leite T.F."/>
            <person name="Margarido G.R.A."/>
            <person name="Almeida C.A."/>
            <person name="Ferrarezi J.A."/>
            <person name="Labate C.A."/>
        </authorList>
    </citation>
    <scope>NUCLEOTIDE SEQUENCE</scope>
    <source>
        <strain evidence="3">MF-1</strain>
    </source>
</reference>
<proteinExistence type="predicted"/>
<sequence>MTLSRRLLINTIFHECHNSIYYGHISDDKTLEKVKNCAWWPSGRKETTEYYHTLNRCQNANRSTGKKFGLMIHIQEPKSPWEDIHLDWVTALPPSGDKSYNSFLVTLERYSKTPIFLPCHKDDTAMDIALLLWSRGISHIWLFKNIRNNRDPKFTYALWTNLHRLVVTKLAFSTAHHPQTDGLGERMIQALVDMIKRFWAYWLEFPDSHGFTHYLCTLIPALRLAYKSSVHSSTGQTLAMLEKGWNPRLPA</sequence>
<dbReference type="Pfam" id="PF17921">
    <property type="entry name" value="Integrase_H2C2"/>
    <property type="match status" value="1"/>
</dbReference>
<dbReference type="InterPro" id="IPR001584">
    <property type="entry name" value="Integrase_cat-core"/>
</dbReference>
<dbReference type="EMBL" id="AVOT02137469">
    <property type="protein sequence ID" value="MBW0590222.1"/>
    <property type="molecule type" value="Genomic_DNA"/>
</dbReference>
<dbReference type="Gene3D" id="3.30.420.10">
    <property type="entry name" value="Ribonuclease H-like superfamily/Ribonuclease H"/>
    <property type="match status" value="1"/>
</dbReference>
<protein>
    <recommendedName>
        <fullName evidence="2">Integrase catalytic domain-containing protein</fullName>
    </recommendedName>
</protein>
<dbReference type="InterPro" id="IPR036397">
    <property type="entry name" value="RNaseH_sf"/>
</dbReference>
<dbReference type="GO" id="GO:0003723">
    <property type="term" value="F:RNA binding"/>
    <property type="evidence" value="ECO:0007669"/>
    <property type="project" value="UniProtKB-KW"/>
</dbReference>
<dbReference type="PROSITE" id="PS50994">
    <property type="entry name" value="INTEGRASE"/>
    <property type="match status" value="1"/>
</dbReference>
<evidence type="ECO:0000256" key="1">
    <source>
        <dbReference type="ARBA" id="ARBA00022884"/>
    </source>
</evidence>
<evidence type="ECO:0000259" key="2">
    <source>
        <dbReference type="PROSITE" id="PS50994"/>
    </source>
</evidence>
<evidence type="ECO:0000313" key="3">
    <source>
        <dbReference type="EMBL" id="MBW0590222.1"/>
    </source>
</evidence>
<gene>
    <name evidence="3" type="ORF">O181_129937</name>
</gene>
<dbReference type="PANTHER" id="PTHR37984:SF5">
    <property type="entry name" value="PROTEIN NYNRIN-LIKE"/>
    <property type="match status" value="1"/>
</dbReference>
<keyword evidence="1" id="KW-0694">RNA-binding</keyword>